<feature type="domain" description="FtsK" evidence="6">
    <location>
        <begin position="427"/>
        <end position="624"/>
    </location>
</feature>
<dbReference type="PROSITE" id="PS50901">
    <property type="entry name" value="FTSK"/>
    <property type="match status" value="1"/>
</dbReference>
<dbReference type="SUPFAM" id="SSF52540">
    <property type="entry name" value="P-loop containing nucleoside triphosphate hydrolases"/>
    <property type="match status" value="1"/>
</dbReference>
<dbReference type="KEGG" id="uam:UABAM_05601"/>
<keyword evidence="4" id="KW-0175">Coiled coil</keyword>
<dbReference type="PANTHER" id="PTHR22683:SF41">
    <property type="entry name" value="DNA TRANSLOCASE FTSK"/>
    <property type="match status" value="1"/>
</dbReference>
<evidence type="ECO:0000256" key="1">
    <source>
        <dbReference type="ARBA" id="ARBA00022741"/>
    </source>
</evidence>
<dbReference type="Pfam" id="PF01580">
    <property type="entry name" value="FtsK_SpoIIIE"/>
    <property type="match status" value="2"/>
</dbReference>
<evidence type="ECO:0000313" key="7">
    <source>
        <dbReference type="EMBL" id="BBM87198.1"/>
    </source>
</evidence>
<dbReference type="InterPro" id="IPR050206">
    <property type="entry name" value="FtsK/SpoIIIE/SftA"/>
</dbReference>
<dbReference type="Gene3D" id="3.40.50.300">
    <property type="entry name" value="P-loop containing nucleotide triphosphate hydrolases"/>
    <property type="match status" value="3"/>
</dbReference>
<feature type="coiled-coil region" evidence="4">
    <location>
        <begin position="7"/>
        <end position="64"/>
    </location>
</feature>
<proteinExistence type="predicted"/>
<evidence type="ECO:0000259" key="6">
    <source>
        <dbReference type="PROSITE" id="PS50901"/>
    </source>
</evidence>
<keyword evidence="8" id="KW-1185">Reference proteome</keyword>
<evidence type="ECO:0000256" key="3">
    <source>
        <dbReference type="PROSITE-ProRule" id="PRU00289"/>
    </source>
</evidence>
<evidence type="ECO:0000256" key="2">
    <source>
        <dbReference type="ARBA" id="ARBA00022840"/>
    </source>
</evidence>
<evidence type="ECO:0000256" key="4">
    <source>
        <dbReference type="SAM" id="Coils"/>
    </source>
</evidence>
<gene>
    <name evidence="7" type="ORF">UABAM_05601</name>
</gene>
<dbReference type="InterPro" id="IPR027417">
    <property type="entry name" value="P-loop_NTPase"/>
</dbReference>
<sequence>MAEKQLLQKFRELLQKLNATKQLIEQQHSDILSNNLHSIPDMGIAKDEATASQVEQQIQQLRDMVLASPALTFTAAENSSKKEQTQTPQSQPQSQTQTQSQPQQDPLRKYEENKEHLLQCIGDDQYGVCPWERRDVWDNYTPLQEFDSLPLTRVGTEEISHSDETITIPLSLDILGNKNVLIKSQQYATAIDTLQNISLRLLVSLPPARLRFLMIDPVGVGSNFAGFMHLPEEAVSGKIWSDPQKIEERLGELCEHMENIIQKYLLNQYKSMEEYNEAAAEVAEPYRVVVVANFPTNFSTYAAQRLLSLAQNGPKSGMYVIIHLDPSKKMPHNFSSEDLEKVCHVFCDKKSKNETVIVQQGKKTKISLESPPPPQRFNDIVHKVKETYNAASHVTVPYEKFVARLYPQWWQKDSRNHVQIPIGKSGRNELYFSVGKGLTHHALMVGKTGSGKSTLLNILILGAAIAYSPEEIQLYLIDFKEGVEFKKYADPILPHAKVIAIQSEREFGISVLKGLDEELTYRGDELFRPHKVKNITEYRNKQGKSLPRILLVVDEFQEFFTEEDQLAMQARNILERLVRKGRSAGIHIVLSSQSLSGSGSLPLAITNQIAIRIALQCSDGDSRSILGDNNPAAKHLSRPGEGIYNDANGLVEGNSVFQTFWLEDHIMEEYLQKIHNEAPFRCETVLFEGDTLANIIDNKSLQKVLESSEVDRSKIKIWLGQPIAMKDEHTHILLQQQTGANILFMGQNEERILGIFLSAMLSVMAQSCPQKTKFYIINLGTTDTAWQSALDVVVSSKNSPFSLMKMEKNRRACVEMVNEIHAIVDERLQQETMERNDEKVYLFFIGLQRARDLYAPDSWSPPEETKKFTTILEEGPDVGVHSFIHCDTKANMNKILSQSLKEFDIRVTLQMNAMDSSAILDSILASKLDANRAVVYNEEHSAELEKFCPYEFPNKKWIETLFDKLGTNHDNI</sequence>
<feature type="compositionally biased region" description="Low complexity" evidence="5">
    <location>
        <begin position="85"/>
        <end position="104"/>
    </location>
</feature>
<feature type="region of interest" description="Disordered" evidence="5">
    <location>
        <begin position="76"/>
        <end position="108"/>
    </location>
</feature>
<dbReference type="PANTHER" id="PTHR22683">
    <property type="entry name" value="SPORULATION PROTEIN RELATED"/>
    <property type="match status" value="1"/>
</dbReference>
<dbReference type="InterPro" id="IPR002543">
    <property type="entry name" value="FtsK_dom"/>
</dbReference>
<organism evidence="7 8">
    <name type="scientific">Uabimicrobium amorphum</name>
    <dbReference type="NCBI Taxonomy" id="2596890"/>
    <lineage>
        <taxon>Bacteria</taxon>
        <taxon>Pseudomonadati</taxon>
        <taxon>Planctomycetota</taxon>
        <taxon>Candidatus Uabimicrobiia</taxon>
        <taxon>Candidatus Uabimicrobiales</taxon>
        <taxon>Candidatus Uabimicrobiaceae</taxon>
        <taxon>Candidatus Uabimicrobium</taxon>
    </lineage>
</organism>
<dbReference type="EMBL" id="AP019860">
    <property type="protein sequence ID" value="BBM87198.1"/>
    <property type="molecule type" value="Genomic_DNA"/>
</dbReference>
<keyword evidence="1 3" id="KW-0547">Nucleotide-binding</keyword>
<dbReference type="GO" id="GO:0003677">
    <property type="term" value="F:DNA binding"/>
    <property type="evidence" value="ECO:0007669"/>
    <property type="project" value="InterPro"/>
</dbReference>
<accession>A0A5S9IS86</accession>
<dbReference type="Proteomes" id="UP000326354">
    <property type="component" value="Chromosome"/>
</dbReference>
<dbReference type="AlphaFoldDB" id="A0A5S9IS86"/>
<evidence type="ECO:0000256" key="5">
    <source>
        <dbReference type="SAM" id="MobiDB-lite"/>
    </source>
</evidence>
<evidence type="ECO:0000313" key="8">
    <source>
        <dbReference type="Proteomes" id="UP000326354"/>
    </source>
</evidence>
<dbReference type="RefSeq" id="WP_173013616.1">
    <property type="nucleotide sequence ID" value="NZ_AP019860.1"/>
</dbReference>
<keyword evidence="2 3" id="KW-0067">ATP-binding</keyword>
<protein>
    <submittedName>
        <fullName evidence="7">ATP-binding protein</fullName>
    </submittedName>
</protein>
<feature type="binding site" evidence="3">
    <location>
        <begin position="446"/>
        <end position="453"/>
    </location>
    <ligand>
        <name>ATP</name>
        <dbReference type="ChEBI" id="CHEBI:30616"/>
    </ligand>
</feature>
<name>A0A5S9IS86_UABAM</name>
<dbReference type="GO" id="GO:0005524">
    <property type="term" value="F:ATP binding"/>
    <property type="evidence" value="ECO:0007669"/>
    <property type="project" value="UniProtKB-UniRule"/>
</dbReference>
<reference evidence="7 8" key="1">
    <citation type="submission" date="2019-08" db="EMBL/GenBank/DDBJ databases">
        <title>Complete genome sequence of Candidatus Uab amorphum.</title>
        <authorList>
            <person name="Shiratori T."/>
            <person name="Suzuki S."/>
            <person name="Kakizawa Y."/>
            <person name="Ishida K."/>
        </authorList>
    </citation>
    <scope>NUCLEOTIDE SEQUENCE [LARGE SCALE GENOMIC DNA]</scope>
    <source>
        <strain evidence="7 8">SRT547</strain>
    </source>
</reference>